<dbReference type="eggNOG" id="ENOG502SYU1">
    <property type="taxonomic scope" value="Eukaryota"/>
</dbReference>
<name>A0A1I7V9H7_LOALO</name>
<keyword evidence="2" id="KW-1185">Reference proteome</keyword>
<accession>A0A1I7V9H7</accession>
<dbReference type="Gene3D" id="3.40.50.1010">
    <property type="entry name" value="5'-nuclease"/>
    <property type="match status" value="1"/>
</dbReference>
<evidence type="ECO:0000313" key="3">
    <source>
        <dbReference type="WBParaSite" id="EN70_11343"/>
    </source>
</evidence>
<dbReference type="SUPFAM" id="SSF88723">
    <property type="entry name" value="PIN domain-like"/>
    <property type="match status" value="1"/>
</dbReference>
<dbReference type="WBParaSite" id="EN70_11343">
    <property type="protein sequence ID" value="EN70_11343"/>
    <property type="gene ID" value="EN70_11343"/>
</dbReference>
<protein>
    <submittedName>
        <fullName evidence="3">PINc domain-containing protein</fullName>
    </submittedName>
</protein>
<reference evidence="2" key="1">
    <citation type="submission" date="2012-04" db="EMBL/GenBank/DDBJ databases">
        <title>The Genome Sequence of Loa loa.</title>
        <authorList>
            <consortium name="The Broad Institute Genome Sequencing Platform"/>
            <consortium name="Broad Institute Genome Sequencing Center for Infectious Disease"/>
            <person name="Nutman T.B."/>
            <person name="Fink D.L."/>
            <person name="Russ C."/>
            <person name="Young S."/>
            <person name="Zeng Q."/>
            <person name="Gargeya S."/>
            <person name="Alvarado L."/>
            <person name="Berlin A."/>
            <person name="Chapman S.B."/>
            <person name="Chen Z."/>
            <person name="Freedman E."/>
            <person name="Gellesch M."/>
            <person name="Goldberg J."/>
            <person name="Griggs A."/>
            <person name="Gujja S."/>
            <person name="Heilman E.R."/>
            <person name="Heiman D."/>
            <person name="Howarth C."/>
            <person name="Mehta T."/>
            <person name="Neiman D."/>
            <person name="Pearson M."/>
            <person name="Roberts A."/>
            <person name="Saif S."/>
            <person name="Shea T."/>
            <person name="Shenoy N."/>
            <person name="Sisk P."/>
            <person name="Stolte C."/>
            <person name="Sykes S."/>
            <person name="White J."/>
            <person name="Yandava C."/>
            <person name="Haas B."/>
            <person name="Henn M.R."/>
            <person name="Nusbaum C."/>
            <person name="Birren B."/>
        </authorList>
    </citation>
    <scope>NUCLEOTIDE SEQUENCE [LARGE SCALE GENOMIC DNA]</scope>
</reference>
<dbReference type="InterPro" id="IPR052626">
    <property type="entry name" value="SWT1_Regulator"/>
</dbReference>
<evidence type="ECO:0000259" key="1">
    <source>
        <dbReference type="SMART" id="SM00670"/>
    </source>
</evidence>
<feature type="domain" description="PIN" evidence="1">
    <location>
        <begin position="75"/>
        <end position="197"/>
    </location>
</feature>
<dbReference type="PANTHER" id="PTHR16161:SF0">
    <property type="entry name" value="TRANSCRIPTIONAL PROTEIN SWT1"/>
    <property type="match status" value="1"/>
</dbReference>
<evidence type="ECO:0000313" key="2">
    <source>
        <dbReference type="Proteomes" id="UP000095285"/>
    </source>
</evidence>
<sequence length="344" mass="39266">MHTAKGPNKQFIQIKNCGQEESIIDDEWIDVDLVIREVQTFRLQNFWRPDLYFENPAYAGNHMEVSGIKKSAGMTMIVFDTSGLLRDTILLPLCISRLYHVLIPYTVLKELDGLRRTEYEKLRTKVIRTLEILNEYSKGGCYYLHIENMFEASFGVREFGCQNNDDVILKCALLTTNRYRNVGVPVIFVTNDKSLAVKAVAHNIVTVDQTELIRLFVNNDTLEDKQPPSAGTSAQQIAHDFSRIVPIKHFHSKIKTNLQVLPNGFVRCPPPRFAPMLFTHPPAQQIFMQNNQFLNQNRFHMPSWGVPSTQFPQMRSPYSLQMVNGMYWASLSSGSVDTGCALTT</sequence>
<dbReference type="AlphaFoldDB" id="A0A1I7V9H7"/>
<organism evidence="2 3">
    <name type="scientific">Loa loa</name>
    <name type="common">Eye worm</name>
    <name type="synonym">Filaria loa</name>
    <dbReference type="NCBI Taxonomy" id="7209"/>
    <lineage>
        <taxon>Eukaryota</taxon>
        <taxon>Metazoa</taxon>
        <taxon>Ecdysozoa</taxon>
        <taxon>Nematoda</taxon>
        <taxon>Chromadorea</taxon>
        <taxon>Rhabditida</taxon>
        <taxon>Spirurina</taxon>
        <taxon>Spiruromorpha</taxon>
        <taxon>Filarioidea</taxon>
        <taxon>Onchocercidae</taxon>
        <taxon>Loa</taxon>
    </lineage>
</organism>
<dbReference type="CDD" id="cd09880">
    <property type="entry name" value="PIN_Smg5-6-like"/>
    <property type="match status" value="1"/>
</dbReference>
<dbReference type="InterPro" id="IPR002716">
    <property type="entry name" value="PIN_dom"/>
</dbReference>
<dbReference type="GO" id="GO:0005634">
    <property type="term" value="C:nucleus"/>
    <property type="evidence" value="ECO:0007669"/>
    <property type="project" value="TreeGrafter"/>
</dbReference>
<reference evidence="3" key="2">
    <citation type="submission" date="2016-11" db="UniProtKB">
        <authorList>
            <consortium name="WormBaseParasite"/>
        </authorList>
    </citation>
    <scope>IDENTIFICATION</scope>
</reference>
<dbReference type="Proteomes" id="UP000095285">
    <property type="component" value="Unassembled WGS sequence"/>
</dbReference>
<dbReference type="SMART" id="SM00670">
    <property type="entry name" value="PINc"/>
    <property type="match status" value="1"/>
</dbReference>
<dbReference type="PANTHER" id="PTHR16161">
    <property type="entry name" value="TRANSCRIPTIONAL PROTEIN SWT1"/>
    <property type="match status" value="1"/>
</dbReference>
<dbReference type="InterPro" id="IPR029060">
    <property type="entry name" value="PIN-like_dom_sf"/>
</dbReference>
<dbReference type="Pfam" id="PF13638">
    <property type="entry name" value="PIN_4"/>
    <property type="match status" value="1"/>
</dbReference>
<proteinExistence type="predicted"/>